<keyword evidence="5" id="KW-1185">Reference proteome</keyword>
<keyword evidence="3" id="KW-0663">Pyridoxal phosphate</keyword>
<proteinExistence type="predicted"/>
<name>A0A7R9R296_9ACAR</name>
<dbReference type="Gene3D" id="3.90.1150.170">
    <property type="match status" value="1"/>
</dbReference>
<dbReference type="SUPFAM" id="SSF53383">
    <property type="entry name" value="PLP-dependent transferases"/>
    <property type="match status" value="1"/>
</dbReference>
<dbReference type="PANTHER" id="PTHR11999">
    <property type="entry name" value="GROUP II PYRIDOXAL-5-PHOSPHATE DECARBOXYLASE"/>
    <property type="match status" value="1"/>
</dbReference>
<evidence type="ECO:0000313" key="4">
    <source>
        <dbReference type="EMBL" id="CAD7665825.1"/>
    </source>
</evidence>
<dbReference type="EMBL" id="CAJPVJ010049576">
    <property type="protein sequence ID" value="CAG2182961.1"/>
    <property type="molecule type" value="Genomic_DNA"/>
</dbReference>
<sequence length="52" mass="6200">MWFVFRSYGIKGLQNYIRKHVVLAKHFESLLAKDDRFELTAPVELSLICFRL</sequence>
<dbReference type="OrthoDB" id="639767at2759"/>
<dbReference type="GO" id="GO:0005737">
    <property type="term" value="C:cytoplasm"/>
    <property type="evidence" value="ECO:0007669"/>
    <property type="project" value="TreeGrafter"/>
</dbReference>
<dbReference type="GO" id="GO:0016831">
    <property type="term" value="F:carboxy-lyase activity"/>
    <property type="evidence" value="ECO:0007669"/>
    <property type="project" value="UniProtKB-KW"/>
</dbReference>
<protein>
    <submittedName>
        <fullName evidence="4">Uncharacterized protein</fullName>
    </submittedName>
</protein>
<dbReference type="GO" id="GO:0019752">
    <property type="term" value="P:carboxylic acid metabolic process"/>
    <property type="evidence" value="ECO:0007669"/>
    <property type="project" value="InterPro"/>
</dbReference>
<evidence type="ECO:0000256" key="1">
    <source>
        <dbReference type="ARBA" id="ARBA00001933"/>
    </source>
</evidence>
<feature type="non-terminal residue" evidence="4">
    <location>
        <position position="1"/>
    </location>
</feature>
<evidence type="ECO:0000256" key="3">
    <source>
        <dbReference type="ARBA" id="ARBA00022898"/>
    </source>
</evidence>
<reference evidence="4" key="1">
    <citation type="submission" date="2020-11" db="EMBL/GenBank/DDBJ databases">
        <authorList>
            <person name="Tran Van P."/>
        </authorList>
    </citation>
    <scope>NUCLEOTIDE SEQUENCE</scope>
</reference>
<dbReference type="EMBL" id="OC964401">
    <property type="protein sequence ID" value="CAD7665825.1"/>
    <property type="molecule type" value="Genomic_DNA"/>
</dbReference>
<dbReference type="Proteomes" id="UP000728032">
    <property type="component" value="Unassembled WGS sequence"/>
</dbReference>
<comment type="cofactor">
    <cofactor evidence="1">
        <name>pyridoxal 5'-phosphate</name>
        <dbReference type="ChEBI" id="CHEBI:597326"/>
    </cofactor>
</comment>
<keyword evidence="2" id="KW-0210">Decarboxylase</keyword>
<dbReference type="InterPro" id="IPR015424">
    <property type="entry name" value="PyrdxlP-dep_Trfase"/>
</dbReference>
<accession>A0A7R9R296</accession>
<dbReference type="AlphaFoldDB" id="A0A7R9R296"/>
<evidence type="ECO:0000313" key="5">
    <source>
        <dbReference type="Proteomes" id="UP000728032"/>
    </source>
</evidence>
<keyword evidence="2" id="KW-0456">Lyase</keyword>
<dbReference type="PANTHER" id="PTHR11999:SF70">
    <property type="entry name" value="MIP05841P"/>
    <property type="match status" value="1"/>
</dbReference>
<dbReference type="InterPro" id="IPR010977">
    <property type="entry name" value="Aromatic_deC"/>
</dbReference>
<gene>
    <name evidence="4" type="ORF">ONB1V03_LOCUS22382</name>
</gene>
<dbReference type="GO" id="GO:0030170">
    <property type="term" value="F:pyridoxal phosphate binding"/>
    <property type="evidence" value="ECO:0007669"/>
    <property type="project" value="InterPro"/>
</dbReference>
<evidence type="ECO:0000256" key="2">
    <source>
        <dbReference type="ARBA" id="ARBA00022793"/>
    </source>
</evidence>
<dbReference type="InterPro" id="IPR002129">
    <property type="entry name" value="PyrdxlP-dep_de-COase"/>
</dbReference>
<dbReference type="Pfam" id="PF00282">
    <property type="entry name" value="Pyridoxal_deC"/>
    <property type="match status" value="1"/>
</dbReference>
<organism evidence="4">
    <name type="scientific">Oppiella nova</name>
    <dbReference type="NCBI Taxonomy" id="334625"/>
    <lineage>
        <taxon>Eukaryota</taxon>
        <taxon>Metazoa</taxon>
        <taxon>Ecdysozoa</taxon>
        <taxon>Arthropoda</taxon>
        <taxon>Chelicerata</taxon>
        <taxon>Arachnida</taxon>
        <taxon>Acari</taxon>
        <taxon>Acariformes</taxon>
        <taxon>Sarcoptiformes</taxon>
        <taxon>Oribatida</taxon>
        <taxon>Brachypylina</taxon>
        <taxon>Oppioidea</taxon>
        <taxon>Oppiidae</taxon>
        <taxon>Oppiella</taxon>
    </lineage>
</organism>